<name>A0AAV4Q5I7_9ARAC</name>
<protein>
    <submittedName>
        <fullName evidence="1">Uncharacterized protein</fullName>
    </submittedName>
</protein>
<reference evidence="1 2" key="1">
    <citation type="submission" date="2021-06" db="EMBL/GenBank/DDBJ databases">
        <title>Caerostris darwini draft genome.</title>
        <authorList>
            <person name="Kono N."/>
            <person name="Arakawa K."/>
        </authorList>
    </citation>
    <scope>NUCLEOTIDE SEQUENCE [LARGE SCALE GENOMIC DNA]</scope>
</reference>
<proteinExistence type="predicted"/>
<dbReference type="Proteomes" id="UP001054837">
    <property type="component" value="Unassembled WGS sequence"/>
</dbReference>
<gene>
    <name evidence="1" type="ORF">CDAR_396981</name>
</gene>
<dbReference type="EMBL" id="BPLQ01003967">
    <property type="protein sequence ID" value="GIY04710.1"/>
    <property type="molecule type" value="Genomic_DNA"/>
</dbReference>
<organism evidence="1 2">
    <name type="scientific">Caerostris darwini</name>
    <dbReference type="NCBI Taxonomy" id="1538125"/>
    <lineage>
        <taxon>Eukaryota</taxon>
        <taxon>Metazoa</taxon>
        <taxon>Ecdysozoa</taxon>
        <taxon>Arthropoda</taxon>
        <taxon>Chelicerata</taxon>
        <taxon>Arachnida</taxon>
        <taxon>Araneae</taxon>
        <taxon>Araneomorphae</taxon>
        <taxon>Entelegynae</taxon>
        <taxon>Araneoidea</taxon>
        <taxon>Araneidae</taxon>
        <taxon>Caerostris</taxon>
    </lineage>
</organism>
<keyword evidence="2" id="KW-1185">Reference proteome</keyword>
<sequence length="98" mass="10966">MDSMLADDKEYDVFKLYSLKNTPSVISLLFEYVGSFHQEHLPGAGCNFERPGVFHVAMVTGVEEARRKNVVSSNVQKRLSDVEVCISVPALFEVANTR</sequence>
<accession>A0AAV4Q5I7</accession>
<evidence type="ECO:0000313" key="1">
    <source>
        <dbReference type="EMBL" id="GIY04710.1"/>
    </source>
</evidence>
<dbReference type="AlphaFoldDB" id="A0AAV4Q5I7"/>
<comment type="caution">
    <text evidence="1">The sequence shown here is derived from an EMBL/GenBank/DDBJ whole genome shotgun (WGS) entry which is preliminary data.</text>
</comment>
<evidence type="ECO:0000313" key="2">
    <source>
        <dbReference type="Proteomes" id="UP001054837"/>
    </source>
</evidence>